<dbReference type="PANTHER" id="PTHR42904">
    <property type="entry name" value="NUDIX HYDROLASE, NUDC SUBFAMILY"/>
    <property type="match status" value="1"/>
</dbReference>
<dbReference type="NCBIfam" id="NF001299">
    <property type="entry name" value="PRK00241.1"/>
    <property type="match status" value="1"/>
</dbReference>
<dbReference type="SUPFAM" id="SSF55811">
    <property type="entry name" value="Nudix"/>
    <property type="match status" value="1"/>
</dbReference>
<feature type="domain" description="Nudix hydrolase" evidence="10">
    <location>
        <begin position="164"/>
        <end position="290"/>
    </location>
</feature>
<comment type="cofactor">
    <cofactor evidence="2">
        <name>Zn(2+)</name>
        <dbReference type="ChEBI" id="CHEBI:29105"/>
    </cofactor>
</comment>
<gene>
    <name evidence="11" type="primary">nudC</name>
    <name evidence="11" type="ORF">H8S07_05350</name>
</gene>
<organism evidence="11 12">
    <name type="scientific">Dorea hominis</name>
    <dbReference type="NCBI Taxonomy" id="2763040"/>
    <lineage>
        <taxon>Bacteria</taxon>
        <taxon>Bacillati</taxon>
        <taxon>Bacillota</taxon>
        <taxon>Clostridia</taxon>
        <taxon>Lachnospirales</taxon>
        <taxon>Lachnospiraceae</taxon>
        <taxon>Dorea</taxon>
    </lineage>
</organism>
<proteinExistence type="inferred from homology"/>
<dbReference type="Gene3D" id="3.90.79.10">
    <property type="entry name" value="Nucleoside Triphosphate Pyrophosphohydrolase"/>
    <property type="match status" value="1"/>
</dbReference>
<dbReference type="PROSITE" id="PS00893">
    <property type="entry name" value="NUDIX_BOX"/>
    <property type="match status" value="1"/>
</dbReference>
<protein>
    <recommendedName>
        <fullName evidence="4">NAD(+) diphosphatase</fullName>
        <ecNumber evidence="4">3.6.1.22</ecNumber>
    </recommendedName>
</protein>
<evidence type="ECO:0000256" key="3">
    <source>
        <dbReference type="ARBA" id="ARBA00009595"/>
    </source>
</evidence>
<dbReference type="Pfam" id="PF09297">
    <property type="entry name" value="Zn_ribbon_NUD"/>
    <property type="match status" value="1"/>
</dbReference>
<keyword evidence="6 11" id="KW-0378">Hydrolase</keyword>
<evidence type="ECO:0000313" key="11">
    <source>
        <dbReference type="EMBL" id="MBC5664703.1"/>
    </source>
</evidence>
<evidence type="ECO:0000256" key="9">
    <source>
        <dbReference type="ARBA" id="ARBA00023679"/>
    </source>
</evidence>
<comment type="similarity">
    <text evidence="3">Belongs to the Nudix hydrolase family. NudC subfamily.</text>
</comment>
<dbReference type="Gene3D" id="3.90.79.20">
    <property type="match status" value="1"/>
</dbReference>
<keyword evidence="12" id="KW-1185">Reference proteome</keyword>
<name>A0ABR7ETN0_9FIRM</name>
<dbReference type="Proteomes" id="UP000647235">
    <property type="component" value="Unassembled WGS sequence"/>
</dbReference>
<evidence type="ECO:0000256" key="2">
    <source>
        <dbReference type="ARBA" id="ARBA00001947"/>
    </source>
</evidence>
<dbReference type="InterPro" id="IPR000086">
    <property type="entry name" value="NUDIX_hydrolase_dom"/>
</dbReference>
<evidence type="ECO:0000256" key="7">
    <source>
        <dbReference type="ARBA" id="ARBA00022842"/>
    </source>
</evidence>
<comment type="cofactor">
    <cofactor evidence="1">
        <name>Mg(2+)</name>
        <dbReference type="ChEBI" id="CHEBI:18420"/>
    </cofactor>
</comment>
<dbReference type="CDD" id="cd03429">
    <property type="entry name" value="NUDIX_NADH_pyrophosphatase_Nudt13"/>
    <property type="match status" value="1"/>
</dbReference>
<dbReference type="RefSeq" id="WP_021860005.1">
    <property type="nucleotide sequence ID" value="NZ_JACOOY010000005.1"/>
</dbReference>
<comment type="caution">
    <text evidence="11">The sequence shown here is derived from an EMBL/GenBank/DDBJ whole genome shotgun (WGS) entry which is preliminary data.</text>
</comment>
<evidence type="ECO:0000259" key="10">
    <source>
        <dbReference type="PROSITE" id="PS51462"/>
    </source>
</evidence>
<evidence type="ECO:0000256" key="1">
    <source>
        <dbReference type="ARBA" id="ARBA00001946"/>
    </source>
</evidence>
<dbReference type="GO" id="GO:0016787">
    <property type="term" value="F:hydrolase activity"/>
    <property type="evidence" value="ECO:0007669"/>
    <property type="project" value="UniProtKB-KW"/>
</dbReference>
<evidence type="ECO:0000256" key="8">
    <source>
        <dbReference type="ARBA" id="ARBA00023027"/>
    </source>
</evidence>
<keyword evidence="5" id="KW-0479">Metal-binding</keyword>
<keyword evidence="8" id="KW-0520">NAD</keyword>
<evidence type="ECO:0000256" key="4">
    <source>
        <dbReference type="ARBA" id="ARBA00012381"/>
    </source>
</evidence>
<evidence type="ECO:0000256" key="5">
    <source>
        <dbReference type="ARBA" id="ARBA00022723"/>
    </source>
</evidence>
<dbReference type="InterPro" id="IPR015376">
    <property type="entry name" value="Znr_NADH_PPase"/>
</dbReference>
<dbReference type="EC" id="3.6.1.22" evidence="4"/>
<dbReference type="PANTHER" id="PTHR42904:SF6">
    <property type="entry name" value="NAD-CAPPED RNA HYDROLASE NUDT12"/>
    <property type="match status" value="1"/>
</dbReference>
<accession>A0ABR7ETN0</accession>
<comment type="catalytic activity">
    <reaction evidence="9">
        <text>a 5'-end NAD(+)-phospho-ribonucleoside in mRNA + H2O = a 5'-end phospho-adenosine-phospho-ribonucleoside in mRNA + beta-nicotinamide D-ribonucleotide + 2 H(+)</text>
        <dbReference type="Rhea" id="RHEA:60876"/>
        <dbReference type="Rhea" id="RHEA-COMP:15698"/>
        <dbReference type="Rhea" id="RHEA-COMP:15719"/>
        <dbReference type="ChEBI" id="CHEBI:14649"/>
        <dbReference type="ChEBI" id="CHEBI:15377"/>
        <dbReference type="ChEBI" id="CHEBI:15378"/>
        <dbReference type="ChEBI" id="CHEBI:144029"/>
        <dbReference type="ChEBI" id="CHEBI:144051"/>
    </reaction>
    <physiologicalReaction direction="left-to-right" evidence="9">
        <dbReference type="Rhea" id="RHEA:60877"/>
    </physiologicalReaction>
</comment>
<evidence type="ECO:0000313" key="12">
    <source>
        <dbReference type="Proteomes" id="UP000647235"/>
    </source>
</evidence>
<keyword evidence="7" id="KW-0460">Magnesium</keyword>
<sequence>MIQEIAPHQYDNTYRPQKPEAEDYVLYYDGRAVLVTEGEIAFPKVAEICKASETAGEKLIYLFTIDEKVYYLLNHKTTDKMEVVDDVNTSVSVERLQVAGYVWKAVEYFRSAKPKYQAFAAITGWQLQRWYDTRRFCGYCGTRMKADGKERMLKCPKCGLMEFPKICPAVIIGVTHGDRILMSKYTGRSYKNYALLAGFNEIGESIEETVSREVMEEVGLKVKNIRYYKSQPWSFSDTLLMGFFCDLDGEEEINLDREELAMAEWFDREKMPVEREDLSLTNDMMMAFKEGRV</sequence>
<dbReference type="PROSITE" id="PS51462">
    <property type="entry name" value="NUDIX"/>
    <property type="match status" value="1"/>
</dbReference>
<dbReference type="Pfam" id="PF00293">
    <property type="entry name" value="NUDIX"/>
    <property type="match status" value="1"/>
</dbReference>
<reference evidence="11 12" key="1">
    <citation type="submission" date="2020-08" db="EMBL/GenBank/DDBJ databases">
        <title>Genome public.</title>
        <authorList>
            <person name="Liu C."/>
            <person name="Sun Q."/>
        </authorList>
    </citation>
    <scope>NUCLEOTIDE SEQUENCE [LARGE SCALE GENOMIC DNA]</scope>
    <source>
        <strain evidence="11 12">NSJ-36</strain>
    </source>
</reference>
<dbReference type="InterPro" id="IPR015797">
    <property type="entry name" value="NUDIX_hydrolase-like_dom_sf"/>
</dbReference>
<dbReference type="InterPro" id="IPR020084">
    <property type="entry name" value="NUDIX_hydrolase_CS"/>
</dbReference>
<dbReference type="EMBL" id="JACOOY010000005">
    <property type="protein sequence ID" value="MBC5664703.1"/>
    <property type="molecule type" value="Genomic_DNA"/>
</dbReference>
<evidence type="ECO:0000256" key="6">
    <source>
        <dbReference type="ARBA" id="ARBA00022801"/>
    </source>
</evidence>
<dbReference type="InterPro" id="IPR050241">
    <property type="entry name" value="NAD-cap_RNA_hydrolase_NudC"/>
</dbReference>
<dbReference type="InterPro" id="IPR049734">
    <property type="entry name" value="NudC-like_C"/>
</dbReference>